<dbReference type="PANTHER" id="PTHR11685">
    <property type="entry name" value="RBR FAMILY RING FINGER AND IBR DOMAIN-CONTAINING"/>
    <property type="match status" value="1"/>
</dbReference>
<dbReference type="FunFam" id="3.30.420.10:FF:000076">
    <property type="entry name" value="RBR-type E3 ubiquitin transferase"/>
    <property type="match status" value="1"/>
</dbReference>
<evidence type="ECO:0000256" key="1">
    <source>
        <dbReference type="ARBA" id="ARBA00001798"/>
    </source>
</evidence>
<dbReference type="UniPathway" id="UPA00143"/>
<dbReference type="Gene3D" id="3.30.420.10">
    <property type="entry name" value="Ribonuclease H-like superfamily/Ribonuclease H"/>
    <property type="match status" value="1"/>
</dbReference>
<dbReference type="Gene3D" id="3.30.40.10">
    <property type="entry name" value="Zinc/RING finger domain, C3HC4 (zinc finger)"/>
    <property type="match status" value="1"/>
</dbReference>
<dbReference type="GO" id="GO:0004523">
    <property type="term" value="F:RNA-DNA hybrid ribonuclease activity"/>
    <property type="evidence" value="ECO:0007669"/>
    <property type="project" value="InterPro"/>
</dbReference>
<comment type="catalytic activity">
    <reaction evidence="1">
        <text>[E2 ubiquitin-conjugating enzyme]-S-ubiquitinyl-L-cysteine + [acceptor protein]-L-lysine = [E2 ubiquitin-conjugating enzyme]-L-cysteine + [acceptor protein]-N(6)-ubiquitinyl-L-lysine.</text>
        <dbReference type="EC" id="2.3.2.31"/>
    </reaction>
</comment>
<evidence type="ECO:0000256" key="12">
    <source>
        <dbReference type="PROSITE-ProRule" id="PRU00175"/>
    </source>
</evidence>
<dbReference type="CDD" id="cd22582">
    <property type="entry name" value="BRcat_RBR_unk"/>
    <property type="match status" value="1"/>
</dbReference>
<dbReference type="PROSITE" id="PS50089">
    <property type="entry name" value="ZF_RING_2"/>
    <property type="match status" value="1"/>
</dbReference>
<keyword evidence="11" id="KW-0862">Zinc</keyword>
<dbReference type="InterPro" id="IPR036397">
    <property type="entry name" value="RNaseH_sf"/>
</dbReference>
<evidence type="ECO:0000256" key="9">
    <source>
        <dbReference type="ARBA" id="ARBA00022771"/>
    </source>
</evidence>
<sequence length="569" mass="65140">MTPSSSLSHISMDSSDFEVPDELRSMAAAQRLELMEAKALDSDLDFAFNLQLQEAISASLSLQDQPSASVTVGPPGQLNPTNSRDDFTEFTDLQSEELLKLDQHLKDLALSETEFSRLKTDLHRRLHDHKMALEISEMSDDEWEDWGDEYEVPFGEGNSKGDNAEVFRIYTKGLVDRQLPKGNVLGGIGVAICDSKDELLFELRKPLVGNVTSRRGVELRALIEGLNAALELELHRVTFFCDYYTVYNLITRRWAARQRKVSALVNQVSELQEKFRACMPALVARNDIKFAFKLAREAIATQLTEHAEMNGTSNLHETCVICLEDANINQIFTVDDCMHRYCFSCMKQHVEVKLLHGMLPKCPHEGCSSELKIDSCRKFLPQRLIEIMNHRIMEASIPVTEKIYCPYPKCSALMSKREVLEYSNITFLGAEKSGIRKCMICNGHFCINCKVPWHNNMSCLEYKRNNPYPQPEEVKLKNLAATNMWRQCVKCNHMIELAAGCYHMTCRCGYEFCYTCGSEWRNKAATCSCPLWDEQNILDEDFSDEDEEEDDEDDEEDDQEYESDSDYYM</sequence>
<gene>
    <name evidence="16" type="ORF">F511_16795</name>
</gene>
<organism evidence="16 17">
    <name type="scientific">Dorcoceras hygrometricum</name>
    <dbReference type="NCBI Taxonomy" id="472368"/>
    <lineage>
        <taxon>Eukaryota</taxon>
        <taxon>Viridiplantae</taxon>
        <taxon>Streptophyta</taxon>
        <taxon>Embryophyta</taxon>
        <taxon>Tracheophyta</taxon>
        <taxon>Spermatophyta</taxon>
        <taxon>Magnoliopsida</taxon>
        <taxon>eudicotyledons</taxon>
        <taxon>Gunneridae</taxon>
        <taxon>Pentapetalae</taxon>
        <taxon>asterids</taxon>
        <taxon>lamiids</taxon>
        <taxon>Lamiales</taxon>
        <taxon>Gesneriaceae</taxon>
        <taxon>Didymocarpoideae</taxon>
        <taxon>Trichosporeae</taxon>
        <taxon>Loxocarpinae</taxon>
        <taxon>Dorcoceras</taxon>
    </lineage>
</organism>
<dbReference type="InterPro" id="IPR002867">
    <property type="entry name" value="IBR_dom"/>
</dbReference>
<dbReference type="InterPro" id="IPR017907">
    <property type="entry name" value="Znf_RING_CS"/>
</dbReference>
<feature type="domain" description="RING-type" evidence="14">
    <location>
        <begin position="319"/>
        <end position="363"/>
    </location>
</feature>
<keyword evidence="17" id="KW-1185">Reference proteome</keyword>
<dbReference type="PROSITE" id="PS00518">
    <property type="entry name" value="ZF_RING_1"/>
    <property type="match status" value="1"/>
</dbReference>
<dbReference type="InterPro" id="IPR013083">
    <property type="entry name" value="Znf_RING/FYVE/PHD"/>
</dbReference>
<evidence type="ECO:0000313" key="16">
    <source>
        <dbReference type="EMBL" id="KZV48534.1"/>
    </source>
</evidence>
<evidence type="ECO:0000256" key="8">
    <source>
        <dbReference type="ARBA" id="ARBA00022737"/>
    </source>
</evidence>
<dbReference type="PROSITE" id="PS51873">
    <property type="entry name" value="TRIAD"/>
    <property type="match status" value="1"/>
</dbReference>
<dbReference type="EC" id="2.3.2.31" evidence="5"/>
<dbReference type="EMBL" id="KQ993851">
    <property type="protein sequence ID" value="KZV48534.1"/>
    <property type="molecule type" value="Genomic_DNA"/>
</dbReference>
<keyword evidence="6" id="KW-0808">Transferase</keyword>
<dbReference type="GO" id="GO:0061630">
    <property type="term" value="F:ubiquitin protein ligase activity"/>
    <property type="evidence" value="ECO:0007669"/>
    <property type="project" value="UniProtKB-EC"/>
</dbReference>
<feature type="region of interest" description="Disordered" evidence="13">
    <location>
        <begin position="64"/>
        <end position="83"/>
    </location>
</feature>
<proteinExistence type="inferred from homology"/>
<evidence type="ECO:0000256" key="11">
    <source>
        <dbReference type="ARBA" id="ARBA00022833"/>
    </source>
</evidence>
<dbReference type="InterPro" id="IPR044066">
    <property type="entry name" value="TRIAD_supradom"/>
</dbReference>
<evidence type="ECO:0000256" key="4">
    <source>
        <dbReference type="ARBA" id="ARBA00005884"/>
    </source>
</evidence>
<comment type="cofactor">
    <cofactor evidence="2">
        <name>Zn(2+)</name>
        <dbReference type="ChEBI" id="CHEBI:29105"/>
    </cofactor>
</comment>
<reference evidence="16 17" key="1">
    <citation type="journal article" date="2015" name="Proc. Natl. Acad. Sci. U.S.A.">
        <title>The resurrection genome of Boea hygrometrica: A blueprint for survival of dehydration.</title>
        <authorList>
            <person name="Xiao L."/>
            <person name="Yang G."/>
            <person name="Zhang L."/>
            <person name="Yang X."/>
            <person name="Zhao S."/>
            <person name="Ji Z."/>
            <person name="Zhou Q."/>
            <person name="Hu M."/>
            <person name="Wang Y."/>
            <person name="Chen M."/>
            <person name="Xu Y."/>
            <person name="Jin H."/>
            <person name="Xiao X."/>
            <person name="Hu G."/>
            <person name="Bao F."/>
            <person name="Hu Y."/>
            <person name="Wan P."/>
            <person name="Li L."/>
            <person name="Deng X."/>
            <person name="Kuang T."/>
            <person name="Xiang C."/>
            <person name="Zhu J.K."/>
            <person name="Oliver M.J."/>
            <person name="He Y."/>
        </authorList>
    </citation>
    <scope>NUCLEOTIDE SEQUENCE [LARGE SCALE GENOMIC DNA]</scope>
    <source>
        <strain evidence="17">cv. XS01</strain>
    </source>
</reference>
<evidence type="ECO:0000256" key="3">
    <source>
        <dbReference type="ARBA" id="ARBA00003976"/>
    </source>
</evidence>
<evidence type="ECO:0000259" key="15">
    <source>
        <dbReference type="PROSITE" id="PS51873"/>
    </source>
</evidence>
<dbReference type="SUPFAM" id="SSF53098">
    <property type="entry name" value="Ribonuclease H-like"/>
    <property type="match status" value="1"/>
</dbReference>
<dbReference type="Pfam" id="PF00097">
    <property type="entry name" value="zf-C3HC4"/>
    <property type="match status" value="1"/>
</dbReference>
<evidence type="ECO:0000256" key="2">
    <source>
        <dbReference type="ARBA" id="ARBA00001947"/>
    </source>
</evidence>
<comment type="similarity">
    <text evidence="4">Belongs to the RBR family. Ariadne subfamily.</text>
</comment>
<dbReference type="InterPro" id="IPR001841">
    <property type="entry name" value="Znf_RING"/>
</dbReference>
<keyword evidence="10" id="KW-0833">Ubl conjugation pathway</keyword>
<dbReference type="GO" id="GO:0003676">
    <property type="term" value="F:nucleic acid binding"/>
    <property type="evidence" value="ECO:0007669"/>
    <property type="project" value="InterPro"/>
</dbReference>
<evidence type="ECO:0000256" key="13">
    <source>
        <dbReference type="SAM" id="MobiDB-lite"/>
    </source>
</evidence>
<evidence type="ECO:0000313" key="17">
    <source>
        <dbReference type="Proteomes" id="UP000250235"/>
    </source>
</evidence>
<dbReference type="GO" id="GO:0016567">
    <property type="term" value="P:protein ubiquitination"/>
    <property type="evidence" value="ECO:0007669"/>
    <property type="project" value="UniProtKB-UniPathway"/>
</dbReference>
<feature type="domain" description="RING-type" evidence="15">
    <location>
        <begin position="315"/>
        <end position="533"/>
    </location>
</feature>
<dbReference type="FunFam" id="3.30.40.10:FF:000230">
    <property type="entry name" value="RBR-type E3 ubiquitin transferase"/>
    <property type="match status" value="1"/>
</dbReference>
<evidence type="ECO:0000256" key="10">
    <source>
        <dbReference type="ARBA" id="ARBA00022786"/>
    </source>
</evidence>
<evidence type="ECO:0000256" key="6">
    <source>
        <dbReference type="ARBA" id="ARBA00022679"/>
    </source>
</evidence>
<keyword evidence="9 12" id="KW-0863">Zinc-finger</keyword>
<dbReference type="Gene3D" id="1.20.120.1750">
    <property type="match status" value="1"/>
</dbReference>
<evidence type="ECO:0000256" key="7">
    <source>
        <dbReference type="ARBA" id="ARBA00022723"/>
    </source>
</evidence>
<keyword evidence="8" id="KW-0677">Repeat</keyword>
<dbReference type="OrthoDB" id="9977870at2759"/>
<evidence type="ECO:0000256" key="5">
    <source>
        <dbReference type="ARBA" id="ARBA00012251"/>
    </source>
</evidence>
<dbReference type="InterPro" id="IPR031127">
    <property type="entry name" value="E3_UB_ligase_RBR"/>
</dbReference>
<dbReference type="AlphaFoldDB" id="A0A2Z7CV30"/>
<dbReference type="FunFam" id="1.20.120.1750:FF:000019">
    <property type="entry name" value="RBR-type E3 ubiquitin transferase"/>
    <property type="match status" value="1"/>
</dbReference>
<accession>A0A2Z7CV30</accession>
<protein>
    <recommendedName>
        <fullName evidence="5">RBR-type E3 ubiquitin transferase</fullName>
        <ecNumber evidence="5">2.3.2.31</ecNumber>
    </recommendedName>
</protein>
<dbReference type="CDD" id="cd22584">
    <property type="entry name" value="Rcat_RBR_unk"/>
    <property type="match status" value="1"/>
</dbReference>
<dbReference type="GO" id="GO:0008270">
    <property type="term" value="F:zinc ion binding"/>
    <property type="evidence" value="ECO:0007669"/>
    <property type="project" value="UniProtKB-KW"/>
</dbReference>
<dbReference type="Pfam" id="PF01485">
    <property type="entry name" value="IBR"/>
    <property type="match status" value="2"/>
</dbReference>
<comment type="function">
    <text evidence="3">Might act as an E3 ubiquitin-protein ligase, or as part of E3 complex, which accepts ubiquitin from specific E2 ubiquitin-conjugating enzymes and then transfers it to substrates.</text>
</comment>
<name>A0A2Z7CV30_9LAMI</name>
<dbReference type="Pfam" id="PF13456">
    <property type="entry name" value="RVT_3"/>
    <property type="match status" value="1"/>
</dbReference>
<evidence type="ECO:0000259" key="14">
    <source>
        <dbReference type="PROSITE" id="PS50089"/>
    </source>
</evidence>
<dbReference type="InterPro" id="IPR018957">
    <property type="entry name" value="Znf_C3HC4_RING-type"/>
</dbReference>
<dbReference type="InterPro" id="IPR012337">
    <property type="entry name" value="RNaseH-like_sf"/>
</dbReference>
<keyword evidence="7" id="KW-0479">Metal-binding</keyword>
<dbReference type="SMART" id="SM00647">
    <property type="entry name" value="IBR"/>
    <property type="match status" value="2"/>
</dbReference>
<feature type="region of interest" description="Disordered" evidence="13">
    <location>
        <begin position="540"/>
        <end position="569"/>
    </location>
</feature>
<dbReference type="Proteomes" id="UP000250235">
    <property type="component" value="Unassembled WGS sequence"/>
</dbReference>
<dbReference type="SUPFAM" id="SSF57850">
    <property type="entry name" value="RING/U-box"/>
    <property type="match status" value="2"/>
</dbReference>
<dbReference type="InterPro" id="IPR002156">
    <property type="entry name" value="RNaseH_domain"/>
</dbReference>